<dbReference type="Pfam" id="PF00400">
    <property type="entry name" value="WD40"/>
    <property type="match status" value="2"/>
</dbReference>
<keyword evidence="9" id="KW-1185">Reference proteome</keyword>
<dbReference type="PROSITE" id="PS50082">
    <property type="entry name" value="WD_REPEATS_2"/>
    <property type="match status" value="1"/>
</dbReference>
<dbReference type="InterPro" id="IPR001680">
    <property type="entry name" value="WD40_rpt"/>
</dbReference>
<dbReference type="SUPFAM" id="SSF50978">
    <property type="entry name" value="WD40 repeat-like"/>
    <property type="match status" value="1"/>
</dbReference>
<evidence type="ECO:0000256" key="4">
    <source>
        <dbReference type="ARBA" id="ARBA00022694"/>
    </source>
</evidence>
<keyword evidence="5" id="KW-0677">Repeat</keyword>
<dbReference type="GO" id="GO:0005737">
    <property type="term" value="C:cytoplasm"/>
    <property type="evidence" value="ECO:0007669"/>
    <property type="project" value="UniProtKB-SubCell"/>
</dbReference>
<dbReference type="InterPro" id="IPR015943">
    <property type="entry name" value="WD40/YVTN_repeat-like_dom_sf"/>
</dbReference>
<dbReference type="Gene3D" id="2.130.10.10">
    <property type="entry name" value="YVTN repeat-like/Quinoprotein amine dehydrogenase"/>
    <property type="match status" value="2"/>
</dbReference>
<sequence length="551" mass="58932">MDVTKGEFVGAVTALHFSADGSLLYAAVGCTLYVYDSATGKMFTSPLSIWSQGTIHGIDIGRTRTSSLVLCFGQKQLGLVTSFPDSSSEVTPLSPSIVATECMDWILDARLLLDDMDSSKVALPKIAVGLSHNMVHIWDPSTQAMLQRCQSQVTQRLHRHVWSVAGECLATLSGHLDTNVWRVAVHPIHTTWVATGGGDNAIKLWDVDSHIANQSLVHVKAVPTLVAPSATTNDGGLVAERSKKNHHAMAVRSLVALASSIVWISDQGHVGKSSWSAHAPAVVQQFQSNVCCVAATTDLIAVGDVTGHLRMLSGTSLAELAIVQGHMGRIMSIWIIETSHREIGGVTVFTTGVDLTLREWTFHSPTSSLTLVATYQCPSKNGCISALAIPTTDGGNDDRTLLWCGDARGNLCVPRQVYQYRAHDMGVNCVCIRPTGATTFDIVSGGDDQCITHAAVDATDRSNITVRHLHGKRNASASALKAIQAMDDVVVAAGYDQRVTAWEMNGGHEWTRRGVAYSECADIAGVALRRCDGGAIEAVVVGKGMQTIAFR</sequence>
<feature type="repeat" description="WD" evidence="7">
    <location>
        <begin position="193"/>
        <end position="215"/>
    </location>
</feature>
<keyword evidence="3 7" id="KW-0853">WD repeat</keyword>
<evidence type="ECO:0000256" key="6">
    <source>
        <dbReference type="ARBA" id="ARBA00038255"/>
    </source>
</evidence>
<evidence type="ECO:0000256" key="7">
    <source>
        <dbReference type="PROSITE-ProRule" id="PRU00221"/>
    </source>
</evidence>
<evidence type="ECO:0000256" key="2">
    <source>
        <dbReference type="ARBA" id="ARBA00022490"/>
    </source>
</evidence>
<dbReference type="PANTHER" id="PTHR14344">
    <property type="entry name" value="WD REPEAT PROTEIN"/>
    <property type="match status" value="1"/>
</dbReference>
<evidence type="ECO:0000313" key="8">
    <source>
        <dbReference type="EMBL" id="RHY28209.1"/>
    </source>
</evidence>
<evidence type="ECO:0008006" key="10">
    <source>
        <dbReference type="Google" id="ProtNLM"/>
    </source>
</evidence>
<comment type="subcellular location">
    <subcellularLocation>
        <location evidence="1">Cytoplasm</location>
    </subcellularLocation>
</comment>
<dbReference type="VEuPathDB" id="FungiDB:H310_08679"/>
<keyword evidence="4" id="KW-0819">tRNA processing</keyword>
<keyword evidence="2" id="KW-0963">Cytoplasm</keyword>
<dbReference type="InterPro" id="IPR051973">
    <property type="entry name" value="tRNA_Anticodon_Mtase-Reg"/>
</dbReference>
<comment type="similarity">
    <text evidence="6">Belongs to the WD repeat WDR6 family.</text>
</comment>
<dbReference type="GO" id="GO:0030488">
    <property type="term" value="P:tRNA methylation"/>
    <property type="evidence" value="ECO:0007669"/>
    <property type="project" value="TreeGrafter"/>
</dbReference>
<name>A0A3R6VVD6_9STRA</name>
<dbReference type="PANTHER" id="PTHR14344:SF3">
    <property type="entry name" value="WD REPEAT-CONTAINING PROTEIN 6"/>
    <property type="match status" value="1"/>
</dbReference>
<gene>
    <name evidence="8" type="ORF">DYB32_006137</name>
</gene>
<dbReference type="EMBL" id="QUSY01000624">
    <property type="protein sequence ID" value="RHY28209.1"/>
    <property type="molecule type" value="Genomic_DNA"/>
</dbReference>
<evidence type="ECO:0000256" key="3">
    <source>
        <dbReference type="ARBA" id="ARBA00022574"/>
    </source>
</evidence>
<protein>
    <recommendedName>
        <fullName evidence="10">Anaphase-promoting complex subunit 4 WD40 domain-containing protein</fullName>
    </recommendedName>
</protein>
<evidence type="ECO:0000313" key="9">
    <source>
        <dbReference type="Proteomes" id="UP000285060"/>
    </source>
</evidence>
<dbReference type="InterPro" id="IPR036322">
    <property type="entry name" value="WD40_repeat_dom_sf"/>
</dbReference>
<dbReference type="Proteomes" id="UP000285060">
    <property type="component" value="Unassembled WGS sequence"/>
</dbReference>
<reference evidence="8 9" key="1">
    <citation type="submission" date="2018-08" db="EMBL/GenBank/DDBJ databases">
        <title>Aphanomyces genome sequencing and annotation.</title>
        <authorList>
            <person name="Minardi D."/>
            <person name="Oidtmann B."/>
            <person name="Van Der Giezen M."/>
            <person name="Studholme D.J."/>
        </authorList>
    </citation>
    <scope>NUCLEOTIDE SEQUENCE [LARGE SCALE GENOMIC DNA]</scope>
    <source>
        <strain evidence="8 9">NJM0002</strain>
    </source>
</reference>
<dbReference type="AlphaFoldDB" id="A0A3R6VVD6"/>
<organism evidence="8 9">
    <name type="scientific">Aphanomyces invadans</name>
    <dbReference type="NCBI Taxonomy" id="157072"/>
    <lineage>
        <taxon>Eukaryota</taxon>
        <taxon>Sar</taxon>
        <taxon>Stramenopiles</taxon>
        <taxon>Oomycota</taxon>
        <taxon>Saprolegniomycetes</taxon>
        <taxon>Saprolegniales</taxon>
        <taxon>Verrucalvaceae</taxon>
        <taxon>Aphanomyces</taxon>
    </lineage>
</organism>
<accession>A0A3R6VVD6</accession>
<dbReference type="SMART" id="SM00320">
    <property type="entry name" value="WD40"/>
    <property type="match status" value="6"/>
</dbReference>
<proteinExistence type="inferred from homology"/>
<evidence type="ECO:0000256" key="5">
    <source>
        <dbReference type="ARBA" id="ARBA00022737"/>
    </source>
</evidence>
<evidence type="ECO:0000256" key="1">
    <source>
        <dbReference type="ARBA" id="ARBA00004496"/>
    </source>
</evidence>
<comment type="caution">
    <text evidence="8">The sequence shown here is derived from an EMBL/GenBank/DDBJ whole genome shotgun (WGS) entry which is preliminary data.</text>
</comment>